<reference evidence="2 3" key="1">
    <citation type="submission" date="2018-11" db="EMBL/GenBank/DDBJ databases">
        <title>Genome sequence of Saitozyma podzolica DSM 27192.</title>
        <authorList>
            <person name="Aliyu H."/>
            <person name="Gorte O."/>
            <person name="Ochsenreither K."/>
        </authorList>
    </citation>
    <scope>NUCLEOTIDE SEQUENCE [LARGE SCALE GENOMIC DNA]</scope>
    <source>
        <strain evidence="2 3">DSM 27192</strain>
    </source>
</reference>
<feature type="region of interest" description="Disordered" evidence="1">
    <location>
        <begin position="266"/>
        <end position="326"/>
    </location>
</feature>
<accession>A0A427YUA5</accession>
<protein>
    <submittedName>
        <fullName evidence="2">Uncharacterized protein</fullName>
    </submittedName>
</protein>
<evidence type="ECO:0000256" key="1">
    <source>
        <dbReference type="SAM" id="MobiDB-lite"/>
    </source>
</evidence>
<evidence type="ECO:0000313" key="3">
    <source>
        <dbReference type="Proteomes" id="UP000279259"/>
    </source>
</evidence>
<dbReference type="Proteomes" id="UP000279259">
    <property type="component" value="Unassembled WGS sequence"/>
</dbReference>
<dbReference type="EMBL" id="RSCD01000002">
    <property type="protein sequence ID" value="RSH94724.1"/>
    <property type="molecule type" value="Genomic_DNA"/>
</dbReference>
<feature type="region of interest" description="Disordered" evidence="1">
    <location>
        <begin position="397"/>
        <end position="454"/>
    </location>
</feature>
<evidence type="ECO:0000313" key="2">
    <source>
        <dbReference type="EMBL" id="RSH94724.1"/>
    </source>
</evidence>
<dbReference type="AlphaFoldDB" id="A0A427YUA5"/>
<sequence>MAPMKLPPLELNGRGIKVILQTPQAGDVGAPQEVQAKVDQRGVLNVRCDTWAFRSQQPFVVGCYKNLNDGEWSDLCDLQVEVVWGGRTNTFAWLDKEDTVLLQDMVVAAGAVAAAPTLQIPFGLETASPGSFRIYQGRSASDPRTIKTKQLLKLPKAYGRHVDGAKYLKDKTKPMTSEAKETQKVRSFKRSAAEPLIHHTQPLSGAGEEPVPQPDLGHQVAGGRSGDRTVTPPTSAGPQQHPDEVQVKEEVSSEIDLLVLSQSSSIPLNHTASDTACSPKKQPHRRPRSDSSATRERGSPRLDTPSGSSTSAHPTSISNNTPQLEDTVTGNLDLIPVELMPYFKELAAERIKLIATGLARTKPWPPEGFEEQLSISDWEQIRRDTMGDQLRAAFLKRRRQSETAGTEQHEEGTTKKHRQSTQTTVAGIRTTKARTESRSEGNGRTPNDAIYLSD</sequence>
<name>A0A427YUA5_9TREE</name>
<dbReference type="OrthoDB" id="10435989at2759"/>
<feature type="compositionally biased region" description="Polar residues" evidence="1">
    <location>
        <begin position="305"/>
        <end position="326"/>
    </location>
</feature>
<gene>
    <name evidence="2" type="ORF">EHS25_004529</name>
</gene>
<keyword evidence="3" id="KW-1185">Reference proteome</keyword>
<organism evidence="2 3">
    <name type="scientific">Saitozyma podzolica</name>
    <dbReference type="NCBI Taxonomy" id="1890683"/>
    <lineage>
        <taxon>Eukaryota</taxon>
        <taxon>Fungi</taxon>
        <taxon>Dikarya</taxon>
        <taxon>Basidiomycota</taxon>
        <taxon>Agaricomycotina</taxon>
        <taxon>Tremellomycetes</taxon>
        <taxon>Tremellales</taxon>
        <taxon>Trimorphomycetaceae</taxon>
        <taxon>Saitozyma</taxon>
    </lineage>
</organism>
<feature type="region of interest" description="Disordered" evidence="1">
    <location>
        <begin position="165"/>
        <end position="251"/>
    </location>
</feature>
<proteinExistence type="predicted"/>
<comment type="caution">
    <text evidence="2">The sequence shown here is derived from an EMBL/GenBank/DDBJ whole genome shotgun (WGS) entry which is preliminary data.</text>
</comment>
<feature type="compositionally biased region" description="Basic and acidic residues" evidence="1">
    <location>
        <begin position="165"/>
        <end position="184"/>
    </location>
</feature>
<feature type="compositionally biased region" description="Polar residues" evidence="1">
    <location>
        <begin position="266"/>
        <end position="276"/>
    </location>
</feature>
<feature type="compositionally biased region" description="Basic and acidic residues" evidence="1">
    <location>
        <begin position="241"/>
        <end position="251"/>
    </location>
</feature>